<evidence type="ECO:0000313" key="2">
    <source>
        <dbReference type="EMBL" id="KAF2717669.1"/>
    </source>
</evidence>
<dbReference type="OrthoDB" id="2348401at2759"/>
<sequence>MDTGRKDLGDKATEKVTPESSKSTTDKISEGITDTTDKIQRQVVPDDQKSGGQSFMDKAGREKDSASGSGDGIFDQAKNALGMGDKK</sequence>
<evidence type="ECO:0000313" key="3">
    <source>
        <dbReference type="Proteomes" id="UP000799441"/>
    </source>
</evidence>
<organism evidence="2 3">
    <name type="scientific">Polychaeton citri CBS 116435</name>
    <dbReference type="NCBI Taxonomy" id="1314669"/>
    <lineage>
        <taxon>Eukaryota</taxon>
        <taxon>Fungi</taxon>
        <taxon>Dikarya</taxon>
        <taxon>Ascomycota</taxon>
        <taxon>Pezizomycotina</taxon>
        <taxon>Dothideomycetes</taxon>
        <taxon>Dothideomycetidae</taxon>
        <taxon>Capnodiales</taxon>
        <taxon>Capnodiaceae</taxon>
        <taxon>Polychaeton</taxon>
    </lineage>
</organism>
<evidence type="ECO:0008006" key="4">
    <source>
        <dbReference type="Google" id="ProtNLM"/>
    </source>
</evidence>
<reference evidence="2" key="1">
    <citation type="journal article" date="2020" name="Stud. Mycol.">
        <title>101 Dothideomycetes genomes: a test case for predicting lifestyles and emergence of pathogens.</title>
        <authorList>
            <person name="Haridas S."/>
            <person name="Albert R."/>
            <person name="Binder M."/>
            <person name="Bloem J."/>
            <person name="Labutti K."/>
            <person name="Salamov A."/>
            <person name="Andreopoulos B."/>
            <person name="Baker S."/>
            <person name="Barry K."/>
            <person name="Bills G."/>
            <person name="Bluhm B."/>
            <person name="Cannon C."/>
            <person name="Castanera R."/>
            <person name="Culley D."/>
            <person name="Daum C."/>
            <person name="Ezra D."/>
            <person name="Gonzalez J."/>
            <person name="Henrissat B."/>
            <person name="Kuo A."/>
            <person name="Liang C."/>
            <person name="Lipzen A."/>
            <person name="Lutzoni F."/>
            <person name="Magnuson J."/>
            <person name="Mondo S."/>
            <person name="Nolan M."/>
            <person name="Ohm R."/>
            <person name="Pangilinan J."/>
            <person name="Park H.-J."/>
            <person name="Ramirez L."/>
            <person name="Alfaro M."/>
            <person name="Sun H."/>
            <person name="Tritt A."/>
            <person name="Yoshinaga Y."/>
            <person name="Zwiers L.-H."/>
            <person name="Turgeon B."/>
            <person name="Goodwin S."/>
            <person name="Spatafora J."/>
            <person name="Crous P."/>
            <person name="Grigoriev I."/>
        </authorList>
    </citation>
    <scope>NUCLEOTIDE SEQUENCE</scope>
    <source>
        <strain evidence="2">CBS 116435</strain>
    </source>
</reference>
<feature type="compositionally biased region" description="Basic and acidic residues" evidence="1">
    <location>
        <begin position="1"/>
        <end position="17"/>
    </location>
</feature>
<accession>A0A9P4Q0V3</accession>
<proteinExistence type="predicted"/>
<feature type="region of interest" description="Disordered" evidence="1">
    <location>
        <begin position="1"/>
        <end position="87"/>
    </location>
</feature>
<dbReference type="EMBL" id="MU003839">
    <property type="protein sequence ID" value="KAF2717669.1"/>
    <property type="molecule type" value="Genomic_DNA"/>
</dbReference>
<dbReference type="InterPro" id="IPR007250">
    <property type="entry name" value="HSP9_HSP12"/>
</dbReference>
<gene>
    <name evidence="2" type="ORF">K431DRAFT_315599</name>
</gene>
<evidence type="ECO:0000256" key="1">
    <source>
        <dbReference type="SAM" id="MobiDB-lite"/>
    </source>
</evidence>
<dbReference type="Pfam" id="PF04119">
    <property type="entry name" value="HSP9_HSP12"/>
    <property type="match status" value="1"/>
</dbReference>
<protein>
    <recommendedName>
        <fullName evidence="4">Chaperone/heat shock protein Hsp12</fullName>
    </recommendedName>
</protein>
<dbReference type="AlphaFoldDB" id="A0A9P4Q0V3"/>
<name>A0A9P4Q0V3_9PEZI</name>
<dbReference type="Proteomes" id="UP000799441">
    <property type="component" value="Unassembled WGS sequence"/>
</dbReference>
<dbReference type="Gene3D" id="6.10.280.100">
    <property type="match status" value="1"/>
</dbReference>
<keyword evidence="3" id="KW-1185">Reference proteome</keyword>
<comment type="caution">
    <text evidence="2">The sequence shown here is derived from an EMBL/GenBank/DDBJ whole genome shotgun (WGS) entry which is preliminary data.</text>
</comment>
<dbReference type="PIRSF" id="PIRSF002590">
    <property type="entry name" value="HSP9/HSP12_fun"/>
    <property type="match status" value="1"/>
</dbReference>
<feature type="compositionally biased region" description="Basic and acidic residues" evidence="1">
    <location>
        <begin position="24"/>
        <end position="49"/>
    </location>
</feature>